<keyword evidence="2" id="KW-0813">Transport</keyword>
<dbReference type="Pfam" id="PF00999">
    <property type="entry name" value="Na_H_Exchanger"/>
    <property type="match status" value="1"/>
</dbReference>
<feature type="region of interest" description="Disordered" evidence="7">
    <location>
        <begin position="471"/>
        <end position="491"/>
    </location>
</feature>
<dbReference type="PANTHER" id="PTHR32468">
    <property type="entry name" value="CATION/H + ANTIPORTER"/>
    <property type="match status" value="1"/>
</dbReference>
<comment type="subcellular location">
    <subcellularLocation>
        <location evidence="1">Membrane</location>
        <topology evidence="1">Multi-pass membrane protein</topology>
    </subcellularLocation>
</comment>
<name>A0A9W8YV21_9PEZI</name>
<dbReference type="PANTHER" id="PTHR32468:SF0">
    <property type="entry name" value="K(+)_H(+) ANTIPORTER 1"/>
    <property type="match status" value="1"/>
</dbReference>
<feature type="region of interest" description="Disordered" evidence="7">
    <location>
        <begin position="529"/>
        <end position="551"/>
    </location>
</feature>
<feature type="transmembrane region" description="Helical" evidence="8">
    <location>
        <begin position="371"/>
        <end position="392"/>
    </location>
</feature>
<feature type="transmembrane region" description="Helical" evidence="8">
    <location>
        <begin position="346"/>
        <end position="365"/>
    </location>
</feature>
<feature type="transmembrane region" description="Helical" evidence="8">
    <location>
        <begin position="115"/>
        <end position="137"/>
    </location>
</feature>
<evidence type="ECO:0000256" key="1">
    <source>
        <dbReference type="ARBA" id="ARBA00004141"/>
    </source>
</evidence>
<feature type="transmembrane region" description="Helical" evidence="8">
    <location>
        <begin position="84"/>
        <end position="103"/>
    </location>
</feature>
<keyword evidence="6 8" id="KW-0472">Membrane</keyword>
<dbReference type="OrthoDB" id="2687058at2759"/>
<feature type="transmembrane region" description="Helical" evidence="8">
    <location>
        <begin position="404"/>
        <end position="425"/>
    </location>
</feature>
<dbReference type="InterPro" id="IPR038770">
    <property type="entry name" value="Na+/solute_symporter_sf"/>
</dbReference>
<dbReference type="InterPro" id="IPR006153">
    <property type="entry name" value="Cation/H_exchanger_TM"/>
</dbReference>
<feature type="transmembrane region" description="Helical" evidence="8">
    <location>
        <begin position="149"/>
        <end position="172"/>
    </location>
</feature>
<dbReference type="InterPro" id="IPR050794">
    <property type="entry name" value="CPA2_transporter"/>
</dbReference>
<feature type="transmembrane region" description="Helical" evidence="8">
    <location>
        <begin position="251"/>
        <end position="271"/>
    </location>
</feature>
<sequence length="902" mass="97207">MDSLANQVSLRTMAATVAFAALTAAEPLMPRATVAPQAGIIEGGNPVAYSASSPITLFIIQAIIVIIFCRILHWPLSFLGQPRVIAEVLGGILLGPSVMMRIPNFKDSLFPTESIPIFSNVANLGLIIFLFLVGLEVDVSLFTTNWRVALSVSLAGMALPFGLGVGIAWGLYHEFRDDANTVDINFGVYALFIGTALAITAFPVLCRILTELNLLKSSVGVTVLAAGIGNDVVGWILLALCVALVNNTTGLAALYALLATVGWALFLCYIVRPCFVWCLKKTGSLQKGPTQGMVALTLGIALISSWFTGIIGVHPIFGAFLAGLICPHDGGFAIKLTEKIEDLVSVLFLPLYFALSGLSTNLGLLNDGMTWAYVIGVIAVAFAGKIIGGTLAAKLNKLEWRESFTIGCLMSCKGLVELIVLNIGLSAKILSERTFTIFVVMALVTTVATTPLTKWLYPVWYQTKMEKWRRGETDKDGNPIASRSSSGDDSIQKLNSTQIRRLLVYLRLDSLPSLFTLVALLGAEKGSRVSDATDEEDEGNGSQPASQSPVRRPLEVHGLRILELTERTSSVMQVTEGEEYYSERDPVVNAFSTFSRLNDVAVSGKVAVVPTASYAETLMKQAADVASDFVLVPWSEYGSISEDTSVLDVTSIQDRFTGREHLDFINRVQQKTVCNMGIFINNSFGGLSERRALNRSKSALSMHSQRDAATLPVKDKTHQIFFPFFGGVDDRVALRFALRLAKSPNVTLTIAHFNWGSTDSGDEIEKPDKAVLSGPSEDYNNKNGVKVVEETSTQDSELLSQLQSSMPRELVGRVTITEINVTRGAAAAEAVSRARSHVGKFPKNSGDVVVVGRSHRDLGDHTVEVGGSELKKTIGVVAEQLIESGVKASLLVIKAGGAGLHW</sequence>
<evidence type="ECO:0000313" key="11">
    <source>
        <dbReference type="Proteomes" id="UP001140453"/>
    </source>
</evidence>
<keyword evidence="5" id="KW-0406">Ion transport</keyword>
<keyword evidence="4 8" id="KW-1133">Transmembrane helix</keyword>
<evidence type="ECO:0000256" key="8">
    <source>
        <dbReference type="SAM" id="Phobius"/>
    </source>
</evidence>
<evidence type="ECO:0000256" key="3">
    <source>
        <dbReference type="ARBA" id="ARBA00022692"/>
    </source>
</evidence>
<dbReference type="AlphaFoldDB" id="A0A9W8YV21"/>
<evidence type="ECO:0000313" key="10">
    <source>
        <dbReference type="EMBL" id="KAJ4393364.1"/>
    </source>
</evidence>
<dbReference type="Gene3D" id="1.20.1530.20">
    <property type="match status" value="1"/>
</dbReference>
<feature type="domain" description="Cation/H+ exchanger transmembrane" evidence="9">
    <location>
        <begin position="64"/>
        <end position="454"/>
    </location>
</feature>
<evidence type="ECO:0000256" key="7">
    <source>
        <dbReference type="SAM" id="MobiDB-lite"/>
    </source>
</evidence>
<proteinExistence type="predicted"/>
<organism evidence="10 11">
    <name type="scientific">Gnomoniopsis smithogilvyi</name>
    <dbReference type="NCBI Taxonomy" id="1191159"/>
    <lineage>
        <taxon>Eukaryota</taxon>
        <taxon>Fungi</taxon>
        <taxon>Dikarya</taxon>
        <taxon>Ascomycota</taxon>
        <taxon>Pezizomycotina</taxon>
        <taxon>Sordariomycetes</taxon>
        <taxon>Sordariomycetidae</taxon>
        <taxon>Diaporthales</taxon>
        <taxon>Gnomoniaceae</taxon>
        <taxon>Gnomoniopsis</taxon>
    </lineage>
</organism>
<keyword evidence="11" id="KW-1185">Reference proteome</keyword>
<evidence type="ECO:0000256" key="5">
    <source>
        <dbReference type="ARBA" id="ARBA00023065"/>
    </source>
</evidence>
<keyword evidence="3 8" id="KW-0812">Transmembrane</keyword>
<gene>
    <name evidence="10" type="ORF">N0V93_002572</name>
</gene>
<feature type="transmembrane region" description="Helical" evidence="8">
    <location>
        <begin position="184"/>
        <end position="209"/>
    </location>
</feature>
<protein>
    <recommendedName>
        <fullName evidence="9">Cation/H+ exchanger transmembrane domain-containing protein</fullName>
    </recommendedName>
</protein>
<reference evidence="10" key="1">
    <citation type="submission" date="2022-10" db="EMBL/GenBank/DDBJ databases">
        <title>Tapping the CABI collections for fungal endophytes: first genome assemblies for Collariella, Neodidymelliopsis, Ascochyta clinopodiicola, Didymella pomorum, Didymosphaeria variabile, Neocosmospora piperis and Neocucurbitaria cava.</title>
        <authorList>
            <person name="Hill R."/>
        </authorList>
    </citation>
    <scope>NUCLEOTIDE SEQUENCE</scope>
    <source>
        <strain evidence="10">IMI 355082</strain>
    </source>
</reference>
<evidence type="ECO:0000256" key="4">
    <source>
        <dbReference type="ARBA" id="ARBA00022989"/>
    </source>
</evidence>
<comment type="caution">
    <text evidence="10">The sequence shown here is derived from an EMBL/GenBank/DDBJ whole genome shotgun (WGS) entry which is preliminary data.</text>
</comment>
<feature type="transmembrane region" description="Helical" evidence="8">
    <location>
        <begin position="437"/>
        <end position="460"/>
    </location>
</feature>
<feature type="compositionally biased region" description="Polar residues" evidence="7">
    <location>
        <begin position="540"/>
        <end position="549"/>
    </location>
</feature>
<dbReference type="GO" id="GO:0016020">
    <property type="term" value="C:membrane"/>
    <property type="evidence" value="ECO:0007669"/>
    <property type="project" value="UniProtKB-SubCell"/>
</dbReference>
<feature type="transmembrane region" description="Helical" evidence="8">
    <location>
        <begin position="292"/>
        <end position="310"/>
    </location>
</feature>
<dbReference type="Proteomes" id="UP001140453">
    <property type="component" value="Unassembled WGS sequence"/>
</dbReference>
<accession>A0A9W8YV21</accession>
<evidence type="ECO:0000256" key="2">
    <source>
        <dbReference type="ARBA" id="ARBA00022448"/>
    </source>
</evidence>
<feature type="compositionally biased region" description="Polar residues" evidence="7">
    <location>
        <begin position="481"/>
        <end position="491"/>
    </location>
</feature>
<evidence type="ECO:0000259" key="9">
    <source>
        <dbReference type="Pfam" id="PF00999"/>
    </source>
</evidence>
<dbReference type="GO" id="GO:1902600">
    <property type="term" value="P:proton transmembrane transport"/>
    <property type="evidence" value="ECO:0007669"/>
    <property type="project" value="InterPro"/>
</dbReference>
<evidence type="ECO:0000256" key="6">
    <source>
        <dbReference type="ARBA" id="ARBA00023136"/>
    </source>
</evidence>
<feature type="transmembrane region" description="Helical" evidence="8">
    <location>
        <begin position="221"/>
        <end position="245"/>
    </location>
</feature>
<feature type="transmembrane region" description="Helical" evidence="8">
    <location>
        <begin position="47"/>
        <end position="72"/>
    </location>
</feature>
<dbReference type="GO" id="GO:0015297">
    <property type="term" value="F:antiporter activity"/>
    <property type="evidence" value="ECO:0007669"/>
    <property type="project" value="InterPro"/>
</dbReference>
<dbReference type="EMBL" id="JAPEVB010000002">
    <property type="protein sequence ID" value="KAJ4393364.1"/>
    <property type="molecule type" value="Genomic_DNA"/>
</dbReference>